<dbReference type="Proteomes" id="UP000268014">
    <property type="component" value="Unassembled WGS sequence"/>
</dbReference>
<evidence type="ECO:0000313" key="3">
    <source>
        <dbReference type="Proteomes" id="UP000268014"/>
    </source>
</evidence>
<dbReference type="AlphaFoldDB" id="A0A0N4X952"/>
<dbReference type="EMBL" id="UZAF01022684">
    <property type="protein sequence ID" value="VDO86580.1"/>
    <property type="molecule type" value="Genomic_DNA"/>
</dbReference>
<sequence>MELREDPTASAPARDADDYPKMPEIAFDKDTNNGSAAEEEETLTTTSLTVSLTDEMQLSALLLNSLSFEALLLILGKTDHSLQ</sequence>
<protein>
    <submittedName>
        <fullName evidence="2 4">Uncharacterized protein</fullName>
    </submittedName>
</protein>
<reference evidence="4" key="1">
    <citation type="submission" date="2017-02" db="UniProtKB">
        <authorList>
            <consortium name="WormBaseParasite"/>
        </authorList>
    </citation>
    <scope>IDENTIFICATION</scope>
</reference>
<feature type="region of interest" description="Disordered" evidence="1">
    <location>
        <begin position="1"/>
        <end position="42"/>
    </location>
</feature>
<proteinExistence type="predicted"/>
<reference evidence="2 3" key="2">
    <citation type="submission" date="2018-11" db="EMBL/GenBank/DDBJ databases">
        <authorList>
            <consortium name="Pathogen Informatics"/>
        </authorList>
    </citation>
    <scope>NUCLEOTIDE SEQUENCE [LARGE SCALE GENOMIC DNA]</scope>
    <source>
        <strain evidence="2 3">MHpl1</strain>
    </source>
</reference>
<dbReference type="WBParaSite" id="HPLM_0002089401-mRNA-1">
    <property type="protein sequence ID" value="HPLM_0002089401-mRNA-1"/>
    <property type="gene ID" value="HPLM_0002089401"/>
</dbReference>
<evidence type="ECO:0000313" key="2">
    <source>
        <dbReference type="EMBL" id="VDO86580.1"/>
    </source>
</evidence>
<name>A0A0N4X952_HAEPC</name>
<keyword evidence="3" id="KW-1185">Reference proteome</keyword>
<evidence type="ECO:0000313" key="4">
    <source>
        <dbReference type="WBParaSite" id="HPLM_0002089401-mRNA-1"/>
    </source>
</evidence>
<accession>A0A0N4X952</accession>
<evidence type="ECO:0000256" key="1">
    <source>
        <dbReference type="SAM" id="MobiDB-lite"/>
    </source>
</evidence>
<organism evidence="4">
    <name type="scientific">Haemonchus placei</name>
    <name type="common">Barber's pole worm</name>
    <dbReference type="NCBI Taxonomy" id="6290"/>
    <lineage>
        <taxon>Eukaryota</taxon>
        <taxon>Metazoa</taxon>
        <taxon>Ecdysozoa</taxon>
        <taxon>Nematoda</taxon>
        <taxon>Chromadorea</taxon>
        <taxon>Rhabditida</taxon>
        <taxon>Rhabditina</taxon>
        <taxon>Rhabditomorpha</taxon>
        <taxon>Strongyloidea</taxon>
        <taxon>Trichostrongylidae</taxon>
        <taxon>Haemonchus</taxon>
    </lineage>
</organism>
<gene>
    <name evidence="2" type="ORF">HPLM_LOCUS20886</name>
</gene>
<feature type="compositionally biased region" description="Basic and acidic residues" evidence="1">
    <location>
        <begin position="14"/>
        <end position="31"/>
    </location>
</feature>